<sequence length="266" mass="30250">MPPAATRPSTLGERITKLMQTLQFPWFVGHCLTLLGTFFYVLSFITFHPSAKPYKIAYLGAIISYGVVIIKTHGKPQLTQAYAMRLFSDENMQYLILSLFWFVSKPVEVSLIPFATFSLFHALGYVRQNIIPVMFPVPRSSNNSPATWQANTQQRIKAWTGDNYSTAMRFVATAEVTIIMPWLILGLFKLRFMPIFLYSHFLRIRYHMSTYSRQAFAELRQTLDHTLLPPTANPRIPAAVSQAYTTIKAMAIKFTEAAVQQAPAPQ</sequence>
<dbReference type="InterPro" id="IPR051645">
    <property type="entry name" value="PER33/POM33_regulator"/>
</dbReference>
<evidence type="ECO:0000256" key="3">
    <source>
        <dbReference type="ARBA" id="ARBA00022692"/>
    </source>
</evidence>
<keyword evidence="5 6" id="KW-0472">Membrane</keyword>
<keyword evidence="3 6" id="KW-0812">Transmembrane</keyword>
<dbReference type="EMBL" id="MCGT01000011">
    <property type="protein sequence ID" value="ORX55572.1"/>
    <property type="molecule type" value="Genomic_DNA"/>
</dbReference>
<name>A0A1X2GL25_9FUNG</name>
<reference evidence="7 8" key="1">
    <citation type="submission" date="2016-07" db="EMBL/GenBank/DDBJ databases">
        <title>Pervasive Adenine N6-methylation of Active Genes in Fungi.</title>
        <authorList>
            <consortium name="DOE Joint Genome Institute"/>
            <person name="Mondo S.J."/>
            <person name="Dannebaum R.O."/>
            <person name="Kuo R.C."/>
            <person name="Labutti K."/>
            <person name="Haridas S."/>
            <person name="Kuo A."/>
            <person name="Salamov A."/>
            <person name="Ahrendt S.R."/>
            <person name="Lipzen A."/>
            <person name="Sullivan W."/>
            <person name="Andreopoulos W.B."/>
            <person name="Clum A."/>
            <person name="Lindquist E."/>
            <person name="Daum C."/>
            <person name="Ramamoorthy G.K."/>
            <person name="Gryganskyi A."/>
            <person name="Culley D."/>
            <person name="Magnuson J.K."/>
            <person name="James T.Y."/>
            <person name="O'Malley M.A."/>
            <person name="Stajich J.E."/>
            <person name="Spatafora J.W."/>
            <person name="Visel A."/>
            <person name="Grigoriev I.V."/>
        </authorList>
    </citation>
    <scope>NUCLEOTIDE SEQUENCE [LARGE SCALE GENOMIC DNA]</scope>
    <source>
        <strain evidence="7 8">NRRL 3301</strain>
    </source>
</reference>
<keyword evidence="8" id="KW-1185">Reference proteome</keyword>
<feature type="transmembrane region" description="Helical" evidence="6">
    <location>
        <begin position="56"/>
        <end position="73"/>
    </location>
</feature>
<evidence type="ECO:0000256" key="6">
    <source>
        <dbReference type="SAM" id="Phobius"/>
    </source>
</evidence>
<feature type="transmembrane region" description="Helical" evidence="6">
    <location>
        <begin position="94"/>
        <end position="120"/>
    </location>
</feature>
<evidence type="ECO:0000256" key="1">
    <source>
        <dbReference type="ARBA" id="ARBA00004141"/>
    </source>
</evidence>
<dbReference type="GO" id="GO:0005783">
    <property type="term" value="C:endoplasmic reticulum"/>
    <property type="evidence" value="ECO:0007669"/>
    <property type="project" value="TreeGrafter"/>
</dbReference>
<dbReference type="InterPro" id="IPR005344">
    <property type="entry name" value="TMEM33/Pom33"/>
</dbReference>
<organism evidence="7 8">
    <name type="scientific">Hesseltinella vesiculosa</name>
    <dbReference type="NCBI Taxonomy" id="101127"/>
    <lineage>
        <taxon>Eukaryota</taxon>
        <taxon>Fungi</taxon>
        <taxon>Fungi incertae sedis</taxon>
        <taxon>Mucoromycota</taxon>
        <taxon>Mucoromycotina</taxon>
        <taxon>Mucoromycetes</taxon>
        <taxon>Mucorales</taxon>
        <taxon>Cunninghamellaceae</taxon>
        <taxon>Hesseltinella</taxon>
    </lineage>
</organism>
<keyword evidence="4 6" id="KW-1133">Transmembrane helix</keyword>
<protein>
    <submittedName>
        <fullName evidence="7">Uncharacterized protein</fullName>
    </submittedName>
</protein>
<dbReference type="STRING" id="101127.A0A1X2GL25"/>
<dbReference type="GO" id="GO:0071786">
    <property type="term" value="P:endoplasmic reticulum tubular network organization"/>
    <property type="evidence" value="ECO:0007669"/>
    <property type="project" value="TreeGrafter"/>
</dbReference>
<dbReference type="GO" id="GO:0061024">
    <property type="term" value="P:membrane organization"/>
    <property type="evidence" value="ECO:0007669"/>
    <property type="project" value="TreeGrafter"/>
</dbReference>
<evidence type="ECO:0000313" key="7">
    <source>
        <dbReference type="EMBL" id="ORX55572.1"/>
    </source>
</evidence>
<evidence type="ECO:0000256" key="2">
    <source>
        <dbReference type="ARBA" id="ARBA00007322"/>
    </source>
</evidence>
<gene>
    <name evidence="7" type="ORF">DM01DRAFT_1334965</name>
</gene>
<evidence type="ECO:0000256" key="5">
    <source>
        <dbReference type="ARBA" id="ARBA00023136"/>
    </source>
</evidence>
<comment type="similarity">
    <text evidence="2">Belongs to the PER33/POM33 family.</text>
</comment>
<dbReference type="Proteomes" id="UP000242146">
    <property type="component" value="Unassembled WGS sequence"/>
</dbReference>
<comment type="caution">
    <text evidence="7">The sequence shown here is derived from an EMBL/GenBank/DDBJ whole genome shotgun (WGS) entry which is preliminary data.</text>
</comment>
<dbReference type="PANTHER" id="PTHR12703:SF4">
    <property type="entry name" value="TRANSMEMBRANE PROTEIN 33"/>
    <property type="match status" value="1"/>
</dbReference>
<accession>A0A1X2GL25</accession>
<feature type="transmembrane region" description="Helical" evidence="6">
    <location>
        <begin position="24"/>
        <end position="44"/>
    </location>
</feature>
<comment type="subcellular location">
    <subcellularLocation>
        <location evidence="1">Membrane</location>
        <topology evidence="1">Multi-pass membrane protein</topology>
    </subcellularLocation>
</comment>
<proteinExistence type="inferred from homology"/>
<dbReference type="OrthoDB" id="5581259at2759"/>
<dbReference type="AlphaFoldDB" id="A0A1X2GL25"/>
<dbReference type="Pfam" id="PF03661">
    <property type="entry name" value="TMEM33_Pom33"/>
    <property type="match status" value="1"/>
</dbReference>
<dbReference type="PANTHER" id="PTHR12703">
    <property type="entry name" value="TRANSMEMBRANE PROTEIN 33"/>
    <property type="match status" value="1"/>
</dbReference>
<evidence type="ECO:0000256" key="4">
    <source>
        <dbReference type="ARBA" id="ARBA00022989"/>
    </source>
</evidence>
<evidence type="ECO:0000313" key="8">
    <source>
        <dbReference type="Proteomes" id="UP000242146"/>
    </source>
</evidence>
<dbReference type="GO" id="GO:0016020">
    <property type="term" value="C:membrane"/>
    <property type="evidence" value="ECO:0007669"/>
    <property type="project" value="UniProtKB-SubCell"/>
</dbReference>